<evidence type="ECO:0000313" key="2">
    <source>
        <dbReference type="Proteomes" id="UP000799440"/>
    </source>
</evidence>
<keyword evidence="2" id="KW-1185">Reference proteome</keyword>
<dbReference type="EMBL" id="MU006577">
    <property type="protein sequence ID" value="KAF2746436.1"/>
    <property type="molecule type" value="Genomic_DNA"/>
</dbReference>
<evidence type="ECO:0000313" key="1">
    <source>
        <dbReference type="EMBL" id="KAF2746436.1"/>
    </source>
</evidence>
<dbReference type="Proteomes" id="UP000799440">
    <property type="component" value="Unassembled WGS sequence"/>
</dbReference>
<organism evidence="1 2">
    <name type="scientific">Sporormia fimetaria CBS 119925</name>
    <dbReference type="NCBI Taxonomy" id="1340428"/>
    <lineage>
        <taxon>Eukaryota</taxon>
        <taxon>Fungi</taxon>
        <taxon>Dikarya</taxon>
        <taxon>Ascomycota</taxon>
        <taxon>Pezizomycotina</taxon>
        <taxon>Dothideomycetes</taxon>
        <taxon>Pleosporomycetidae</taxon>
        <taxon>Pleosporales</taxon>
        <taxon>Sporormiaceae</taxon>
        <taxon>Sporormia</taxon>
    </lineage>
</organism>
<name>A0A6A6V963_9PLEO</name>
<protein>
    <submittedName>
        <fullName evidence="1">Uncharacterized protein</fullName>
    </submittedName>
</protein>
<sequence>MRCHPIHDCKHQKSLKPNACCCFWLSSRRHRVAIPDFRKDGFPKSTLQKPMTTASMPEFSCLALGPEWSGRTKKRDSTIQWRFSPPVGLAPLIQVCVENVMRDQKRVPISRMPASSLPGRKELSWLPRPRYIYHPKPPIAHLIWSHLHLSSRPRPDIQKRQLSCLMRDVEKGDQKPYHQRPIFRSVLSASRNISKISLLSSHGRCCDVPARKYRYRKCVIQKGTRCDCMFSPVIDQHLRHHRIRSAVP</sequence>
<gene>
    <name evidence="1" type="ORF">M011DRAFT_80442</name>
</gene>
<proteinExistence type="predicted"/>
<dbReference type="AlphaFoldDB" id="A0A6A6V963"/>
<accession>A0A6A6V963</accession>
<reference evidence="1" key="1">
    <citation type="journal article" date="2020" name="Stud. Mycol.">
        <title>101 Dothideomycetes genomes: a test case for predicting lifestyles and emergence of pathogens.</title>
        <authorList>
            <person name="Haridas S."/>
            <person name="Albert R."/>
            <person name="Binder M."/>
            <person name="Bloem J."/>
            <person name="Labutti K."/>
            <person name="Salamov A."/>
            <person name="Andreopoulos B."/>
            <person name="Baker S."/>
            <person name="Barry K."/>
            <person name="Bills G."/>
            <person name="Bluhm B."/>
            <person name="Cannon C."/>
            <person name="Castanera R."/>
            <person name="Culley D."/>
            <person name="Daum C."/>
            <person name="Ezra D."/>
            <person name="Gonzalez J."/>
            <person name="Henrissat B."/>
            <person name="Kuo A."/>
            <person name="Liang C."/>
            <person name="Lipzen A."/>
            <person name="Lutzoni F."/>
            <person name="Magnuson J."/>
            <person name="Mondo S."/>
            <person name="Nolan M."/>
            <person name="Ohm R."/>
            <person name="Pangilinan J."/>
            <person name="Park H.-J."/>
            <person name="Ramirez L."/>
            <person name="Alfaro M."/>
            <person name="Sun H."/>
            <person name="Tritt A."/>
            <person name="Yoshinaga Y."/>
            <person name="Zwiers L.-H."/>
            <person name="Turgeon B."/>
            <person name="Goodwin S."/>
            <person name="Spatafora J."/>
            <person name="Crous P."/>
            <person name="Grigoriev I."/>
        </authorList>
    </citation>
    <scope>NUCLEOTIDE SEQUENCE</scope>
    <source>
        <strain evidence="1">CBS 119925</strain>
    </source>
</reference>